<gene>
    <name evidence="1" type="ORF">Aca07nite_84350</name>
</gene>
<reference evidence="1" key="1">
    <citation type="submission" date="2021-01" db="EMBL/GenBank/DDBJ databases">
        <title>Whole genome shotgun sequence of Actinoplanes capillaceus NBRC 16408.</title>
        <authorList>
            <person name="Komaki H."/>
            <person name="Tamura T."/>
        </authorList>
    </citation>
    <scope>NUCLEOTIDE SEQUENCE [LARGE SCALE GENOMIC DNA]</scope>
    <source>
        <strain evidence="1">NBRC 16408</strain>
    </source>
</reference>
<organism evidence="1">
    <name type="scientific">Actinoplanes campanulatus</name>
    <dbReference type="NCBI Taxonomy" id="113559"/>
    <lineage>
        <taxon>Bacteria</taxon>
        <taxon>Bacillati</taxon>
        <taxon>Actinomycetota</taxon>
        <taxon>Actinomycetes</taxon>
        <taxon>Micromonosporales</taxon>
        <taxon>Micromonosporaceae</taxon>
        <taxon>Actinoplanes</taxon>
    </lineage>
</organism>
<evidence type="ECO:0000313" key="1">
    <source>
        <dbReference type="EMBL" id="GID51160.1"/>
    </source>
</evidence>
<dbReference type="EMBL" id="BOMF01000172">
    <property type="protein sequence ID" value="GID51160.1"/>
    <property type="molecule type" value="Genomic_DNA"/>
</dbReference>
<comment type="caution">
    <text evidence="1">The sequence shown here is derived from an EMBL/GenBank/DDBJ whole genome shotgun (WGS) entry which is preliminary data.</text>
</comment>
<accession>A0ABQ3WY06</accession>
<dbReference type="RefSeq" id="WP_204301133.1">
    <property type="nucleotide sequence ID" value="NZ_BAAAGQ010000057.1"/>
</dbReference>
<protein>
    <submittedName>
        <fullName evidence="1">Uncharacterized protein</fullName>
    </submittedName>
</protein>
<sequence>MIILAIPQHYDTDPILTLRVTPEPVPAGATRYLYQLVDADGRVLHGGSGSPEPTADEPSTPQRAVRVLAAFLADEGGRLNAEPHYGTYYDEHERAALITYRERLRTLSLDPAAIDAAVARHDTTPALGSSPIAGLALLDLDLVVTLLRRRGLHAHLLHHRDQTVSVQAWFPAPGDQPRRGLATAGPGQPLGNQHTVADQRAITVGPADPVSPRIAVPDDTDERHLADLIAATVNQVATDQDRFEQAAASALDALWQSFTAAYPEAGGNWPGPDDVLEHAAHRAFTRWLHRHRPGSTSGNEARP</sequence>
<proteinExistence type="predicted"/>
<name>A0ABQ3WY06_9ACTN</name>